<proteinExistence type="predicted"/>
<evidence type="ECO:0000313" key="2">
    <source>
        <dbReference type="EMBL" id="TBU21595.1"/>
    </source>
</evidence>
<dbReference type="AlphaFoldDB" id="A0A4Q9M484"/>
<accession>A0A4Q9M484</accession>
<name>A0A4Q9M484_9APHY</name>
<dbReference type="OrthoDB" id="2757667at2759"/>
<feature type="region of interest" description="Disordered" evidence="1">
    <location>
        <begin position="468"/>
        <end position="492"/>
    </location>
</feature>
<dbReference type="Proteomes" id="UP000292957">
    <property type="component" value="Unassembled WGS sequence"/>
</dbReference>
<sequence length="726" mass="80715">MPKDTAGKVKRVRISDLRKGLPPSENKVASRGNQALAVQPLPETPSTQKRPHSTHNEGPAKKKAKAVRDRSDASGTQPEHATQHDRDEPDPDQQAPELPKSGPRSSRRPQQLTSPPTSCPPSSTNASSPPQTAPQASSSYHPASSSESSTSSLPLAQRPFAETIGRMRAATEDDLDAEVALSSNKNGPSRKGKKRHDFLQPEDEAEDTEEDSVGTDDPYDVDGADGADDADDADEADDADDANDDEDGEEVSSADAQRFIKAIRKSKKKNKFQVSDADADPKMLTEHFKKWGRHCHRLCGLYTDIHKTIVCGMTVIRAAPHGEQEYEMCYKSIPNMSAATAKFYTKKFFHLCDEIPKFTALCEQILLSPEDVFLFAKYMQVHAAAGRTTDISTLKSTFHSYFPYVVLAEDHVIPPPGPGTLSNMKNRNGGYCSTATGRLVVPIDERADFDLDPPKFCKQKVAHQRKLQAANSVAQRKKRHQADRPQHRDDDHSYSSYLFPTKLKYDPTCPDRHIFKSELILSCFRHLFQGPSAVGRKGGARGLGRAPLVEIYNITKVTPDYLAYMATLLRHLLNTDDRWNGDDRQRSGHCLHTALHRLLTVEYEAWQEDIENDYIEESEDEMEWNIFAYYNDKMFGSHAGASDQQDPDATIFEDIEDENNIRAQVLKARTAALKARREQRTNDIRGASSTNAVEPRSRSSSAELVDDLSHFVDIPGNVMEPTGSGS</sequence>
<feature type="region of interest" description="Disordered" evidence="1">
    <location>
        <begin position="676"/>
        <end position="705"/>
    </location>
</feature>
<feature type="compositionally biased region" description="Basic and acidic residues" evidence="1">
    <location>
        <begin position="1"/>
        <end position="19"/>
    </location>
</feature>
<dbReference type="Pfam" id="PF20414">
    <property type="entry name" value="DUF6698"/>
    <property type="match status" value="1"/>
</dbReference>
<dbReference type="EMBL" id="ML143593">
    <property type="protein sequence ID" value="TBU21595.1"/>
    <property type="molecule type" value="Genomic_DNA"/>
</dbReference>
<organism evidence="2">
    <name type="scientific">Dichomitus squalens</name>
    <dbReference type="NCBI Taxonomy" id="114155"/>
    <lineage>
        <taxon>Eukaryota</taxon>
        <taxon>Fungi</taxon>
        <taxon>Dikarya</taxon>
        <taxon>Basidiomycota</taxon>
        <taxon>Agaricomycotina</taxon>
        <taxon>Agaricomycetes</taxon>
        <taxon>Polyporales</taxon>
        <taxon>Polyporaceae</taxon>
        <taxon>Dichomitus</taxon>
    </lineage>
</organism>
<feature type="compositionally biased region" description="Low complexity" evidence="1">
    <location>
        <begin position="109"/>
        <end position="152"/>
    </location>
</feature>
<evidence type="ECO:0000256" key="1">
    <source>
        <dbReference type="SAM" id="MobiDB-lite"/>
    </source>
</evidence>
<gene>
    <name evidence="2" type="ORF">BD311DRAFT_812182</name>
</gene>
<feature type="compositionally biased region" description="Polar residues" evidence="1">
    <location>
        <begin position="687"/>
        <end position="702"/>
    </location>
</feature>
<reference evidence="2" key="1">
    <citation type="submission" date="2019-01" db="EMBL/GenBank/DDBJ databases">
        <title>Draft genome sequences of three monokaryotic isolates of the white-rot basidiomycete fungus Dichomitus squalens.</title>
        <authorList>
            <consortium name="DOE Joint Genome Institute"/>
            <person name="Lopez S.C."/>
            <person name="Andreopoulos B."/>
            <person name="Pangilinan J."/>
            <person name="Lipzen A."/>
            <person name="Riley R."/>
            <person name="Ahrendt S."/>
            <person name="Ng V."/>
            <person name="Barry K."/>
            <person name="Daum C."/>
            <person name="Grigoriev I.V."/>
            <person name="Hilden K.S."/>
            <person name="Makela M.R."/>
            <person name="de Vries R.P."/>
        </authorList>
    </citation>
    <scope>NUCLEOTIDE SEQUENCE [LARGE SCALE GENOMIC DNA]</scope>
    <source>
        <strain evidence="2">OM18370.1</strain>
    </source>
</reference>
<feature type="compositionally biased region" description="Acidic residues" evidence="1">
    <location>
        <begin position="200"/>
        <end position="252"/>
    </location>
</feature>
<feature type="compositionally biased region" description="Basic and acidic residues" evidence="1">
    <location>
        <begin position="54"/>
        <end position="72"/>
    </location>
</feature>
<feature type="compositionally biased region" description="Basic and acidic residues" evidence="1">
    <location>
        <begin position="482"/>
        <end position="492"/>
    </location>
</feature>
<feature type="region of interest" description="Disordered" evidence="1">
    <location>
        <begin position="1"/>
        <end position="254"/>
    </location>
</feature>
<protein>
    <submittedName>
        <fullName evidence="2">Uncharacterized protein</fullName>
    </submittedName>
</protein>
<dbReference type="InterPro" id="IPR046521">
    <property type="entry name" value="DUF6698"/>
</dbReference>